<dbReference type="AlphaFoldDB" id="A0A1Y5T8I0"/>
<organism evidence="3 4">
    <name type="scientific">Pseudoruegeria aquimaris</name>
    <dbReference type="NCBI Taxonomy" id="393663"/>
    <lineage>
        <taxon>Bacteria</taxon>
        <taxon>Pseudomonadati</taxon>
        <taxon>Pseudomonadota</taxon>
        <taxon>Alphaproteobacteria</taxon>
        <taxon>Rhodobacterales</taxon>
        <taxon>Roseobacteraceae</taxon>
        <taxon>Pseudoruegeria</taxon>
    </lineage>
</organism>
<protein>
    <submittedName>
        <fullName evidence="3">Mercuric resistance operon regulatory protein</fullName>
    </submittedName>
</protein>
<dbReference type="EMBL" id="FWFQ01000022">
    <property type="protein sequence ID" value="SLN54729.1"/>
    <property type="molecule type" value="Genomic_DNA"/>
</dbReference>
<dbReference type="SMART" id="SM00422">
    <property type="entry name" value="HTH_MERR"/>
    <property type="match status" value="1"/>
</dbReference>
<dbReference type="GO" id="GO:0003677">
    <property type="term" value="F:DNA binding"/>
    <property type="evidence" value="ECO:0007669"/>
    <property type="project" value="UniProtKB-KW"/>
</dbReference>
<dbReference type="OrthoDB" id="9802944at2"/>
<feature type="domain" description="HTH merR-type" evidence="2">
    <location>
        <begin position="9"/>
        <end position="78"/>
    </location>
</feature>
<reference evidence="3 4" key="1">
    <citation type="submission" date="2017-03" db="EMBL/GenBank/DDBJ databases">
        <authorList>
            <person name="Afonso C.L."/>
            <person name="Miller P.J."/>
            <person name="Scott M.A."/>
            <person name="Spackman E."/>
            <person name="Goraichik I."/>
            <person name="Dimitrov K.M."/>
            <person name="Suarez D.L."/>
            <person name="Swayne D.E."/>
        </authorList>
    </citation>
    <scope>NUCLEOTIDE SEQUENCE [LARGE SCALE GENOMIC DNA]</scope>
    <source>
        <strain evidence="3 4">CECT 7680</strain>
    </source>
</reference>
<dbReference type="PANTHER" id="PTHR30204:SF92">
    <property type="entry name" value="HTH-TYPE TRANSCRIPTIONAL REGULATOR ZNTR"/>
    <property type="match status" value="1"/>
</dbReference>
<proteinExistence type="predicted"/>
<name>A0A1Y5T8I0_9RHOB</name>
<dbReference type="Gene3D" id="1.10.1660.10">
    <property type="match status" value="1"/>
</dbReference>
<dbReference type="InterPro" id="IPR000551">
    <property type="entry name" value="MerR-type_HTH_dom"/>
</dbReference>
<keyword evidence="1" id="KW-0238">DNA-binding</keyword>
<evidence type="ECO:0000256" key="1">
    <source>
        <dbReference type="ARBA" id="ARBA00023125"/>
    </source>
</evidence>
<accession>A0A1Y5T8I0</accession>
<dbReference type="Proteomes" id="UP000193409">
    <property type="component" value="Unassembled WGS sequence"/>
</dbReference>
<sequence>MSRVTSPRAYPIGAMSRETGVNIETIRYYEKIGLMPRPDRTPGGNRQYTHDHLKRLSFIRKSRDLGFSIAEIRSLLGMVDQQEVSCGEVHRMTLLHLAAVRDKIAALRRLETALESMAAKCARGDVPECPVIDTLFEKAGA</sequence>
<dbReference type="InterPro" id="IPR047057">
    <property type="entry name" value="MerR_fam"/>
</dbReference>
<dbReference type="GO" id="GO:0003700">
    <property type="term" value="F:DNA-binding transcription factor activity"/>
    <property type="evidence" value="ECO:0007669"/>
    <property type="project" value="InterPro"/>
</dbReference>
<dbReference type="PROSITE" id="PS50937">
    <property type="entry name" value="HTH_MERR_2"/>
    <property type="match status" value="1"/>
</dbReference>
<dbReference type="SUPFAM" id="SSF46955">
    <property type="entry name" value="Putative DNA-binding domain"/>
    <property type="match status" value="1"/>
</dbReference>
<dbReference type="PANTHER" id="PTHR30204">
    <property type="entry name" value="REDOX-CYCLING DRUG-SENSING TRANSCRIPTIONAL ACTIVATOR SOXR"/>
    <property type="match status" value="1"/>
</dbReference>
<dbReference type="Pfam" id="PF13411">
    <property type="entry name" value="MerR_1"/>
    <property type="match status" value="1"/>
</dbReference>
<dbReference type="PROSITE" id="PS00552">
    <property type="entry name" value="HTH_MERR_1"/>
    <property type="match status" value="1"/>
</dbReference>
<dbReference type="InterPro" id="IPR009061">
    <property type="entry name" value="DNA-bd_dom_put_sf"/>
</dbReference>
<evidence type="ECO:0000313" key="3">
    <source>
        <dbReference type="EMBL" id="SLN54729.1"/>
    </source>
</evidence>
<gene>
    <name evidence="3" type="primary">merR1_1</name>
    <name evidence="3" type="ORF">PSA7680_02867</name>
</gene>
<keyword evidence="4" id="KW-1185">Reference proteome</keyword>
<dbReference type="RefSeq" id="WP_085869398.1">
    <property type="nucleotide sequence ID" value="NZ_FWFQ01000022.1"/>
</dbReference>
<dbReference type="PRINTS" id="PR00040">
    <property type="entry name" value="HTHMERR"/>
</dbReference>
<dbReference type="CDD" id="cd04785">
    <property type="entry name" value="HTH_CadR-PbrR-like"/>
    <property type="match status" value="1"/>
</dbReference>
<evidence type="ECO:0000259" key="2">
    <source>
        <dbReference type="PROSITE" id="PS50937"/>
    </source>
</evidence>
<evidence type="ECO:0000313" key="4">
    <source>
        <dbReference type="Proteomes" id="UP000193409"/>
    </source>
</evidence>